<dbReference type="Proteomes" id="UP000247702">
    <property type="component" value="Unassembled WGS sequence"/>
</dbReference>
<sequence>MIEISWIASLNVVQVKRYKNSPNHIHSLSEINRIKRLKAIRSLVEIEVAKNYSSLAITSAVKKYATLELSLGEYACELRRKKVANIKYKVRESTEAHLIGNVDLRLDISESISFLTEQGYCVKSYRVPQQSTKDVGM</sequence>
<name>A0A2Z6RS60_9GLOM</name>
<evidence type="ECO:0000313" key="2">
    <source>
        <dbReference type="Proteomes" id="UP000247702"/>
    </source>
</evidence>
<comment type="caution">
    <text evidence="1">The sequence shown here is derived from an EMBL/GenBank/DDBJ whole genome shotgun (WGS) entry which is preliminary data.</text>
</comment>
<dbReference type="AlphaFoldDB" id="A0A2Z6RS60"/>
<evidence type="ECO:0000313" key="1">
    <source>
        <dbReference type="EMBL" id="GBC05796.1"/>
    </source>
</evidence>
<gene>
    <name evidence="1" type="ORF">RclHR1_06420019</name>
</gene>
<dbReference type="EMBL" id="BEXD01004029">
    <property type="protein sequence ID" value="GBC05796.1"/>
    <property type="molecule type" value="Genomic_DNA"/>
</dbReference>
<reference evidence="1 2" key="1">
    <citation type="submission" date="2017-11" db="EMBL/GenBank/DDBJ databases">
        <title>The genome of Rhizophagus clarus HR1 reveals common genetic basis of auxotrophy among arbuscular mycorrhizal fungi.</title>
        <authorList>
            <person name="Kobayashi Y."/>
        </authorList>
    </citation>
    <scope>NUCLEOTIDE SEQUENCE [LARGE SCALE GENOMIC DNA]</scope>
    <source>
        <strain evidence="1 2">HR1</strain>
    </source>
</reference>
<organism evidence="1 2">
    <name type="scientific">Rhizophagus clarus</name>
    <dbReference type="NCBI Taxonomy" id="94130"/>
    <lineage>
        <taxon>Eukaryota</taxon>
        <taxon>Fungi</taxon>
        <taxon>Fungi incertae sedis</taxon>
        <taxon>Mucoromycota</taxon>
        <taxon>Glomeromycotina</taxon>
        <taxon>Glomeromycetes</taxon>
        <taxon>Glomerales</taxon>
        <taxon>Glomeraceae</taxon>
        <taxon>Rhizophagus</taxon>
    </lineage>
</organism>
<keyword evidence="2" id="KW-1185">Reference proteome</keyword>
<protein>
    <submittedName>
        <fullName evidence="1">Uncharacterized protein</fullName>
    </submittedName>
</protein>
<dbReference type="STRING" id="94130.A0A2Z6RS60"/>
<proteinExistence type="predicted"/>
<accession>A0A2Z6RS60</accession>